<evidence type="ECO:0000259" key="5">
    <source>
        <dbReference type="PROSITE" id="PS51770"/>
    </source>
</evidence>
<comment type="similarity">
    <text evidence="1">Belongs to the acyl coenzyme A hydrolase family.</text>
</comment>
<dbReference type="SUPFAM" id="SSF54637">
    <property type="entry name" value="Thioesterase/thiol ester dehydrase-isomerase"/>
    <property type="match status" value="1"/>
</dbReference>
<dbReference type="PANTHER" id="PTHR11049">
    <property type="entry name" value="ACYL COENZYME A THIOESTER HYDROLASE"/>
    <property type="match status" value="1"/>
</dbReference>
<sequence>MNPVPTERSRTIKTSLVLPPDTNHLGTIFGGTVLAYLDEVAAIAAMRHSGEAVVTASFDSVDFLTPVKEGDIMIVEAFVTWTGRTSMEVYAKVSSEKFPKGEKRLTATSFITMVAVDEHGKPKPVPPVQPQTEEEKHLYETAPHRQQLRKQGKQP</sequence>
<dbReference type="AlphaFoldDB" id="A0A1N7ISZ5"/>
<dbReference type="GO" id="GO:0005829">
    <property type="term" value="C:cytosol"/>
    <property type="evidence" value="ECO:0007669"/>
    <property type="project" value="TreeGrafter"/>
</dbReference>
<accession>A0A1N7ISZ5</accession>
<dbReference type="InterPro" id="IPR040170">
    <property type="entry name" value="Cytosol_ACT"/>
</dbReference>
<dbReference type="InterPro" id="IPR029069">
    <property type="entry name" value="HotDog_dom_sf"/>
</dbReference>
<feature type="domain" description="HotDog ACOT-type" evidence="5">
    <location>
        <begin position="7"/>
        <end position="119"/>
    </location>
</feature>
<protein>
    <submittedName>
        <fullName evidence="6">Acyl-CoA hydrolase</fullName>
    </submittedName>
</protein>
<evidence type="ECO:0000313" key="7">
    <source>
        <dbReference type="Proteomes" id="UP000186795"/>
    </source>
</evidence>
<dbReference type="GO" id="GO:0052816">
    <property type="term" value="F:long-chain fatty acyl-CoA hydrolase activity"/>
    <property type="evidence" value="ECO:0007669"/>
    <property type="project" value="TreeGrafter"/>
</dbReference>
<dbReference type="PROSITE" id="PS51770">
    <property type="entry name" value="HOTDOG_ACOT"/>
    <property type="match status" value="1"/>
</dbReference>
<dbReference type="CDD" id="cd03442">
    <property type="entry name" value="BFIT_BACH"/>
    <property type="match status" value="1"/>
</dbReference>
<dbReference type="RefSeq" id="WP_009708679.1">
    <property type="nucleotide sequence ID" value="NZ_CP048103.1"/>
</dbReference>
<dbReference type="OrthoDB" id="9791628at2"/>
<dbReference type="InterPro" id="IPR006683">
    <property type="entry name" value="Thioestr_dom"/>
</dbReference>
<evidence type="ECO:0000256" key="2">
    <source>
        <dbReference type="ARBA" id="ARBA00022801"/>
    </source>
</evidence>
<name>A0A1N7ISZ5_9BACL</name>
<dbReference type="PANTHER" id="PTHR11049:SF24">
    <property type="entry name" value="CYTOSOLIC ACYL COENZYME A THIOESTER HYDROLASE"/>
    <property type="match status" value="1"/>
</dbReference>
<feature type="compositionally biased region" description="Basic and acidic residues" evidence="4">
    <location>
        <begin position="133"/>
        <end position="143"/>
    </location>
</feature>
<evidence type="ECO:0000256" key="1">
    <source>
        <dbReference type="ARBA" id="ARBA00010458"/>
    </source>
</evidence>
<gene>
    <name evidence="6" type="ORF">SAMN05421790_101326</name>
</gene>
<proteinExistence type="inferred from homology"/>
<dbReference type="GO" id="GO:0006637">
    <property type="term" value="P:acyl-CoA metabolic process"/>
    <property type="evidence" value="ECO:0007669"/>
    <property type="project" value="TreeGrafter"/>
</dbReference>
<evidence type="ECO:0000313" key="6">
    <source>
        <dbReference type="EMBL" id="SIS40147.1"/>
    </source>
</evidence>
<dbReference type="EMBL" id="FTOD01000001">
    <property type="protein sequence ID" value="SIS40147.1"/>
    <property type="molecule type" value="Genomic_DNA"/>
</dbReference>
<dbReference type="Gene3D" id="3.10.129.10">
    <property type="entry name" value="Hotdog Thioesterase"/>
    <property type="match status" value="1"/>
</dbReference>
<dbReference type="Proteomes" id="UP000186795">
    <property type="component" value="Unassembled WGS sequence"/>
</dbReference>
<dbReference type="Pfam" id="PF03061">
    <property type="entry name" value="4HBT"/>
    <property type="match status" value="1"/>
</dbReference>
<dbReference type="GO" id="GO:0009062">
    <property type="term" value="P:fatty acid catabolic process"/>
    <property type="evidence" value="ECO:0007669"/>
    <property type="project" value="TreeGrafter"/>
</dbReference>
<evidence type="ECO:0000256" key="3">
    <source>
        <dbReference type="PROSITE-ProRule" id="PRU01106"/>
    </source>
</evidence>
<dbReference type="InterPro" id="IPR033120">
    <property type="entry name" value="HOTDOG_ACOT"/>
</dbReference>
<evidence type="ECO:0000256" key="4">
    <source>
        <dbReference type="SAM" id="MobiDB-lite"/>
    </source>
</evidence>
<feature type="region of interest" description="Disordered" evidence="4">
    <location>
        <begin position="118"/>
        <end position="155"/>
    </location>
</feature>
<reference evidence="7" key="1">
    <citation type="submission" date="2017-01" db="EMBL/GenBank/DDBJ databases">
        <authorList>
            <person name="Varghese N."/>
            <person name="Submissions S."/>
        </authorList>
    </citation>
    <scope>NUCLEOTIDE SEQUENCE [LARGE SCALE GENOMIC DNA]</scope>
    <source>
        <strain evidence="7">DSM 45196</strain>
    </source>
</reference>
<keyword evidence="7" id="KW-1185">Reference proteome</keyword>
<keyword evidence="2 3" id="KW-0378">Hydrolase</keyword>
<organism evidence="6 7">
    <name type="scientific">Kroppenstedtia eburnea</name>
    <dbReference type="NCBI Taxonomy" id="714067"/>
    <lineage>
        <taxon>Bacteria</taxon>
        <taxon>Bacillati</taxon>
        <taxon>Bacillota</taxon>
        <taxon>Bacilli</taxon>
        <taxon>Bacillales</taxon>
        <taxon>Thermoactinomycetaceae</taxon>
        <taxon>Kroppenstedtia</taxon>
    </lineage>
</organism>
<feature type="compositionally biased region" description="Basic residues" evidence="4">
    <location>
        <begin position="146"/>
        <end position="155"/>
    </location>
</feature>